<dbReference type="STRING" id="1316194.A0A1Q5ULE2"/>
<evidence type="ECO:0000256" key="3">
    <source>
        <dbReference type="RuleBase" id="RU000384"/>
    </source>
</evidence>
<keyword evidence="6" id="KW-1185">Reference proteome</keyword>
<accession>A0A1Q5ULE2</accession>
<sequence length="453" mass="50258">MKDMHDAKNKSCHTADAVSYSVLAKFLDRYPSVRFIRLQWQDLSGLLRARVVPVEQGRLIAMGKKTIRLSPCSLNLAVENSVLPAGSLLGGDTGFPDWSSLRTRQLLDPLYATVMCRISRNQGPGTHEREPSDDHCPRRALTTVLNKASQQFKIEFLVGFEVEFEIFECNPVGKLVPHSRGLGMGACSGLCDPCYRYVEEVMKVLLEAGVGLEAIHTEGLRGQYEFCLAPRPPIEAVDELILVHDTLKRVFTLHGLVATMFPRPTALRTQSIGQHTHVSISNPELEESFLAGILRNLPSLSALCLPYELSYERLKPGQAGSPFVAWGTEDRRVPIRKVKPGHWEIRCVDATANMYLALAATLSAGLLSCANSEPMCLGDSATGAQVGGTSLPHSLEAALNQLDEGDEEKGIEAVERFMESKVIRHYLNLKRFELSKLNEMETEEARNWLVELF</sequence>
<dbReference type="PROSITE" id="PS51987">
    <property type="entry name" value="GS_CATALYTIC"/>
    <property type="match status" value="1"/>
</dbReference>
<dbReference type="InterPro" id="IPR014746">
    <property type="entry name" value="Gln_synth/guanido_kin_cat_dom"/>
</dbReference>
<dbReference type="PANTHER" id="PTHR43785:SF2">
    <property type="entry name" value="TYPE-1 GLUTAMINE SYNTHETASE 1"/>
    <property type="match status" value="1"/>
</dbReference>
<proteinExistence type="inferred from homology"/>
<evidence type="ECO:0000313" key="5">
    <source>
        <dbReference type="EMBL" id="OKP13284.1"/>
    </source>
</evidence>
<dbReference type="EMBL" id="MNBE01000136">
    <property type="protein sequence ID" value="OKP13284.1"/>
    <property type="molecule type" value="Genomic_DNA"/>
</dbReference>
<dbReference type="PANTHER" id="PTHR43785">
    <property type="entry name" value="GAMMA-GLUTAMYLPUTRESCINE SYNTHETASE"/>
    <property type="match status" value="1"/>
</dbReference>
<dbReference type="SMART" id="SM01230">
    <property type="entry name" value="Gln-synt_C"/>
    <property type="match status" value="1"/>
</dbReference>
<dbReference type="Pfam" id="PF00120">
    <property type="entry name" value="Gln-synt_C"/>
    <property type="match status" value="1"/>
</dbReference>
<evidence type="ECO:0000256" key="1">
    <source>
        <dbReference type="ARBA" id="ARBA00022598"/>
    </source>
</evidence>
<comment type="caution">
    <text evidence="5">The sequence shown here is derived from an EMBL/GenBank/DDBJ whole genome shotgun (WGS) entry which is preliminary data.</text>
</comment>
<dbReference type="SUPFAM" id="SSF55931">
    <property type="entry name" value="Glutamine synthetase/guanido kinase"/>
    <property type="match status" value="1"/>
</dbReference>
<dbReference type="AlphaFoldDB" id="A0A1Q5ULE2"/>
<feature type="domain" description="GS catalytic" evidence="4">
    <location>
        <begin position="137"/>
        <end position="453"/>
    </location>
</feature>
<dbReference type="Gene3D" id="3.30.590.10">
    <property type="entry name" value="Glutamine synthetase/guanido kinase, catalytic domain"/>
    <property type="match status" value="1"/>
</dbReference>
<evidence type="ECO:0000259" key="4">
    <source>
        <dbReference type="PROSITE" id="PS51987"/>
    </source>
</evidence>
<dbReference type="OrthoDB" id="3364440at2759"/>
<reference evidence="5 6" key="1">
    <citation type="submission" date="2016-10" db="EMBL/GenBank/DDBJ databases">
        <title>Genome sequence of the ascomycete fungus Penicillium subrubescens.</title>
        <authorList>
            <person name="De Vries R.P."/>
            <person name="Peng M."/>
            <person name="Dilokpimol A."/>
            <person name="Hilden K."/>
            <person name="Makela M.R."/>
            <person name="Grigoriev I."/>
            <person name="Riley R."/>
            <person name="Granchi Z."/>
        </authorList>
    </citation>
    <scope>NUCLEOTIDE SEQUENCE [LARGE SCALE GENOMIC DNA]</scope>
    <source>
        <strain evidence="5 6">CBS 132785</strain>
    </source>
</reference>
<dbReference type="GO" id="GO:0004356">
    <property type="term" value="F:glutamine synthetase activity"/>
    <property type="evidence" value="ECO:0007669"/>
    <property type="project" value="InterPro"/>
</dbReference>
<comment type="similarity">
    <text evidence="2 3">Belongs to the glutamine synthetase family.</text>
</comment>
<dbReference type="Proteomes" id="UP000186955">
    <property type="component" value="Unassembled WGS sequence"/>
</dbReference>
<protein>
    <submittedName>
        <fullName evidence="5">Protein fluG</fullName>
    </submittedName>
</protein>
<organism evidence="5 6">
    <name type="scientific">Penicillium subrubescens</name>
    <dbReference type="NCBI Taxonomy" id="1316194"/>
    <lineage>
        <taxon>Eukaryota</taxon>
        <taxon>Fungi</taxon>
        <taxon>Dikarya</taxon>
        <taxon>Ascomycota</taxon>
        <taxon>Pezizomycotina</taxon>
        <taxon>Eurotiomycetes</taxon>
        <taxon>Eurotiomycetidae</taxon>
        <taxon>Eurotiales</taxon>
        <taxon>Aspergillaceae</taxon>
        <taxon>Penicillium</taxon>
    </lineage>
</organism>
<evidence type="ECO:0000256" key="2">
    <source>
        <dbReference type="PROSITE-ProRule" id="PRU01331"/>
    </source>
</evidence>
<evidence type="ECO:0000313" key="6">
    <source>
        <dbReference type="Proteomes" id="UP000186955"/>
    </source>
</evidence>
<gene>
    <name evidence="5" type="ORF">PENSUB_1015</name>
</gene>
<dbReference type="InterPro" id="IPR008146">
    <property type="entry name" value="Gln_synth_cat_dom"/>
</dbReference>
<keyword evidence="1" id="KW-0436">Ligase</keyword>
<name>A0A1Q5ULE2_9EURO</name>